<organism evidence="9 10">
    <name type="scientific">Streptomyces chengmaiensis</name>
    <dbReference type="NCBI Taxonomy" id="3040919"/>
    <lineage>
        <taxon>Bacteria</taxon>
        <taxon>Bacillati</taxon>
        <taxon>Actinomycetota</taxon>
        <taxon>Actinomycetes</taxon>
        <taxon>Kitasatosporales</taxon>
        <taxon>Streptomycetaceae</taxon>
        <taxon>Streptomyces</taxon>
    </lineage>
</organism>
<feature type="transmembrane region" description="Helical" evidence="7">
    <location>
        <begin position="12"/>
        <end position="35"/>
    </location>
</feature>
<feature type="transmembrane region" description="Helical" evidence="7">
    <location>
        <begin position="124"/>
        <end position="145"/>
    </location>
</feature>
<comment type="catalytic activity">
    <reaction evidence="1">
        <text>ATP + protein L-histidine = ADP + protein N-phospho-L-histidine.</text>
        <dbReference type="EC" id="2.7.13.3"/>
    </reaction>
</comment>
<feature type="transmembrane region" description="Helical" evidence="7">
    <location>
        <begin position="41"/>
        <end position="60"/>
    </location>
</feature>
<proteinExistence type="predicted"/>
<evidence type="ECO:0000256" key="3">
    <source>
        <dbReference type="ARBA" id="ARBA00022679"/>
    </source>
</evidence>
<keyword evidence="7" id="KW-0812">Transmembrane</keyword>
<evidence type="ECO:0000256" key="2">
    <source>
        <dbReference type="ARBA" id="ARBA00012438"/>
    </source>
</evidence>
<accession>A0ABT6HQ68</accession>
<dbReference type="EC" id="2.7.13.3" evidence="2"/>
<evidence type="ECO:0000256" key="1">
    <source>
        <dbReference type="ARBA" id="ARBA00000085"/>
    </source>
</evidence>
<dbReference type="EMBL" id="JARWBG010000016">
    <property type="protein sequence ID" value="MDH2390189.1"/>
    <property type="molecule type" value="Genomic_DNA"/>
</dbReference>
<keyword evidence="9" id="KW-0067">ATP-binding</keyword>
<dbReference type="PANTHER" id="PTHR24421">
    <property type="entry name" value="NITRATE/NITRITE SENSOR PROTEIN NARX-RELATED"/>
    <property type="match status" value="1"/>
</dbReference>
<dbReference type="Pfam" id="PF02518">
    <property type="entry name" value="HATPase_c"/>
    <property type="match status" value="1"/>
</dbReference>
<feature type="domain" description="Histidine kinase/HSP90-like ATPase" evidence="8">
    <location>
        <begin position="288"/>
        <end position="373"/>
    </location>
</feature>
<protein>
    <recommendedName>
        <fullName evidence="2">histidine kinase</fullName>
        <ecNumber evidence="2">2.7.13.3</ecNumber>
    </recommendedName>
</protein>
<keyword evidence="4" id="KW-0418">Kinase</keyword>
<keyword evidence="7" id="KW-0472">Membrane</keyword>
<sequence>MKLGSGLQRAQAFLIVATALYRASHLMVGLVAVVQHHRHRPVSWAVLAAAVACSVLVYGTARARGWFNGRTVWADVLVTGCALPFAAYLWGGAHEAPAIAWVMVLGGSSSAPAAVVLDRAQAVLAVALVAVTHALGYSLVGAAMAVTAGHLNSVVSSAVLGWVFWWYLRRQGTLLDTANEKAKEAEAQRARYAERIVHHRALHDTVLATLTAIAGGGVDANSEQVRSRCAREAAYLRRLIQQSADADAYPEAGAALEEAVRAAECLGLSVSAQYGEVPSVPPEVAAEVAAAVTEALNNVLRHAGTGRAYLTATGRDGRLVVTVVDRGKGFDPELVAGGLGLRSSVHERMRGIGGAAEVESVPGEGARVELSWPA</sequence>
<feature type="transmembrane region" description="Helical" evidence="7">
    <location>
        <begin position="151"/>
        <end position="168"/>
    </location>
</feature>
<dbReference type="SUPFAM" id="SSF55874">
    <property type="entry name" value="ATPase domain of HSP90 chaperone/DNA topoisomerase II/histidine kinase"/>
    <property type="match status" value="1"/>
</dbReference>
<keyword evidence="5" id="KW-0902">Two-component regulatory system</keyword>
<dbReference type="InterPro" id="IPR036890">
    <property type="entry name" value="HATPase_C_sf"/>
</dbReference>
<gene>
    <name evidence="9" type="ORF">QCN29_15600</name>
</gene>
<feature type="transmembrane region" description="Helical" evidence="7">
    <location>
        <begin position="72"/>
        <end position="92"/>
    </location>
</feature>
<keyword evidence="9" id="KW-0547">Nucleotide-binding</keyword>
<name>A0ABT6HQ68_9ACTN</name>
<dbReference type="Proteomes" id="UP001223144">
    <property type="component" value="Unassembled WGS sequence"/>
</dbReference>
<evidence type="ECO:0000313" key="9">
    <source>
        <dbReference type="EMBL" id="MDH2390189.1"/>
    </source>
</evidence>
<evidence type="ECO:0000313" key="10">
    <source>
        <dbReference type="Proteomes" id="UP001223144"/>
    </source>
</evidence>
<reference evidence="9 10" key="1">
    <citation type="submission" date="2023-04" db="EMBL/GenBank/DDBJ databases">
        <title>Streptomyces chengmaiensis sp. nov. isolated from the stem of mangrove plant in Hainan.</title>
        <authorList>
            <person name="Huang X."/>
            <person name="Zhou S."/>
            <person name="Chu X."/>
            <person name="Xie Y."/>
            <person name="Lin Y."/>
        </authorList>
    </citation>
    <scope>NUCLEOTIDE SEQUENCE [LARGE SCALE GENOMIC DNA]</scope>
    <source>
        <strain evidence="9 10">HNM0663</strain>
    </source>
</reference>
<dbReference type="GO" id="GO:0005524">
    <property type="term" value="F:ATP binding"/>
    <property type="evidence" value="ECO:0007669"/>
    <property type="project" value="UniProtKB-KW"/>
</dbReference>
<dbReference type="PANTHER" id="PTHR24421:SF10">
    <property type="entry name" value="NITRATE_NITRITE SENSOR PROTEIN NARQ"/>
    <property type="match status" value="1"/>
</dbReference>
<keyword evidence="7" id="KW-1133">Transmembrane helix</keyword>
<dbReference type="CDD" id="cd16917">
    <property type="entry name" value="HATPase_UhpB-NarQ-NarX-like"/>
    <property type="match status" value="1"/>
</dbReference>
<keyword evidence="10" id="KW-1185">Reference proteome</keyword>
<feature type="transmembrane region" description="Helical" evidence="7">
    <location>
        <begin position="98"/>
        <end position="117"/>
    </location>
</feature>
<dbReference type="Gene3D" id="3.30.565.10">
    <property type="entry name" value="Histidine kinase-like ATPase, C-terminal domain"/>
    <property type="match status" value="1"/>
</dbReference>
<evidence type="ECO:0000259" key="8">
    <source>
        <dbReference type="Pfam" id="PF02518"/>
    </source>
</evidence>
<dbReference type="RefSeq" id="WP_279928650.1">
    <property type="nucleotide sequence ID" value="NZ_JARWBG010000016.1"/>
</dbReference>
<evidence type="ECO:0000256" key="5">
    <source>
        <dbReference type="ARBA" id="ARBA00023012"/>
    </source>
</evidence>
<evidence type="ECO:0000256" key="6">
    <source>
        <dbReference type="SAM" id="Coils"/>
    </source>
</evidence>
<dbReference type="InterPro" id="IPR050482">
    <property type="entry name" value="Sensor_HK_TwoCompSys"/>
</dbReference>
<comment type="caution">
    <text evidence="9">The sequence shown here is derived from an EMBL/GenBank/DDBJ whole genome shotgun (WGS) entry which is preliminary data.</text>
</comment>
<evidence type="ECO:0000256" key="7">
    <source>
        <dbReference type="SAM" id="Phobius"/>
    </source>
</evidence>
<keyword evidence="6" id="KW-0175">Coiled coil</keyword>
<dbReference type="InterPro" id="IPR003594">
    <property type="entry name" value="HATPase_dom"/>
</dbReference>
<evidence type="ECO:0000256" key="4">
    <source>
        <dbReference type="ARBA" id="ARBA00022777"/>
    </source>
</evidence>
<feature type="coiled-coil region" evidence="6">
    <location>
        <begin position="168"/>
        <end position="195"/>
    </location>
</feature>
<keyword evidence="3" id="KW-0808">Transferase</keyword>